<proteinExistence type="predicted"/>
<evidence type="ECO:0000313" key="2">
    <source>
        <dbReference type="Proteomes" id="UP000315389"/>
    </source>
</evidence>
<organism evidence="1 2">
    <name type="scientific">Rarobacter faecitabidus</name>
    <dbReference type="NCBI Taxonomy" id="13243"/>
    <lineage>
        <taxon>Bacteria</taxon>
        <taxon>Bacillati</taxon>
        <taxon>Actinomycetota</taxon>
        <taxon>Actinomycetes</taxon>
        <taxon>Micrococcales</taxon>
        <taxon>Rarobacteraceae</taxon>
        <taxon>Rarobacter</taxon>
    </lineage>
</organism>
<protein>
    <submittedName>
        <fullName evidence="1">Uncharacterized protein</fullName>
    </submittedName>
</protein>
<dbReference type="AlphaFoldDB" id="A0A542ZX52"/>
<accession>A0A542ZX52</accession>
<keyword evidence="2" id="KW-1185">Reference proteome</keyword>
<gene>
    <name evidence="1" type="ORF">FB461_1463</name>
</gene>
<evidence type="ECO:0000313" key="1">
    <source>
        <dbReference type="EMBL" id="TQL64931.1"/>
    </source>
</evidence>
<dbReference type="EMBL" id="VFOS01000001">
    <property type="protein sequence ID" value="TQL64931.1"/>
    <property type="molecule type" value="Genomic_DNA"/>
</dbReference>
<sequence length="30" mass="3155">MNVITTKIRIIIEGVAAGVAVSGLEERGQE</sequence>
<reference evidence="1 2" key="1">
    <citation type="submission" date="2019-06" db="EMBL/GenBank/DDBJ databases">
        <title>Sequencing the genomes of 1000 actinobacteria strains.</title>
        <authorList>
            <person name="Klenk H.-P."/>
        </authorList>
    </citation>
    <scope>NUCLEOTIDE SEQUENCE [LARGE SCALE GENOMIC DNA]</scope>
    <source>
        <strain evidence="1 2">DSM 4813</strain>
    </source>
</reference>
<dbReference type="Proteomes" id="UP000315389">
    <property type="component" value="Unassembled WGS sequence"/>
</dbReference>
<comment type="caution">
    <text evidence="1">The sequence shown here is derived from an EMBL/GenBank/DDBJ whole genome shotgun (WGS) entry which is preliminary data.</text>
</comment>
<name>A0A542ZX52_RARFA</name>